<dbReference type="Proteomes" id="UP000593561">
    <property type="component" value="Unassembled WGS sequence"/>
</dbReference>
<evidence type="ECO:0000313" key="1">
    <source>
        <dbReference type="EMBL" id="MBA0629621.1"/>
    </source>
</evidence>
<keyword evidence="2" id="KW-1185">Reference proteome</keyword>
<evidence type="ECO:0000313" key="2">
    <source>
        <dbReference type="Proteomes" id="UP000593561"/>
    </source>
</evidence>
<name>A0A7J8SU21_GOSDV</name>
<comment type="caution">
    <text evidence="1">The sequence shown here is derived from an EMBL/GenBank/DDBJ whole genome shotgun (WGS) entry which is preliminary data.</text>
</comment>
<reference evidence="1 2" key="1">
    <citation type="journal article" date="2019" name="Genome Biol. Evol.">
        <title>Insights into the evolution of the New World diploid cottons (Gossypium, subgenus Houzingenia) based on genome sequencing.</title>
        <authorList>
            <person name="Grover C.E."/>
            <person name="Arick M.A. 2nd"/>
            <person name="Thrash A."/>
            <person name="Conover J.L."/>
            <person name="Sanders W.S."/>
            <person name="Peterson D.G."/>
            <person name="Frelichowski J.E."/>
            <person name="Scheffler J.A."/>
            <person name="Scheffler B.E."/>
            <person name="Wendel J.F."/>
        </authorList>
    </citation>
    <scope>NUCLEOTIDE SEQUENCE [LARGE SCALE GENOMIC DNA]</scope>
    <source>
        <strain evidence="1">27</strain>
        <tissue evidence="1">Leaf</tissue>
    </source>
</reference>
<accession>A0A7J8SU21</accession>
<organism evidence="1 2">
    <name type="scientific">Gossypium davidsonii</name>
    <name type="common">Davidson's cotton</name>
    <name type="synonym">Gossypium klotzschianum subsp. davidsonii</name>
    <dbReference type="NCBI Taxonomy" id="34287"/>
    <lineage>
        <taxon>Eukaryota</taxon>
        <taxon>Viridiplantae</taxon>
        <taxon>Streptophyta</taxon>
        <taxon>Embryophyta</taxon>
        <taxon>Tracheophyta</taxon>
        <taxon>Spermatophyta</taxon>
        <taxon>Magnoliopsida</taxon>
        <taxon>eudicotyledons</taxon>
        <taxon>Gunneridae</taxon>
        <taxon>Pentapetalae</taxon>
        <taxon>rosids</taxon>
        <taxon>malvids</taxon>
        <taxon>Malvales</taxon>
        <taxon>Malvaceae</taxon>
        <taxon>Malvoideae</taxon>
        <taxon>Gossypium</taxon>
    </lineage>
</organism>
<sequence length="34" mass="4075">MKISERLLLRTGKANELYRVFQRNGNVLRRVDEV</sequence>
<gene>
    <name evidence="1" type="ORF">Godav_024149</name>
</gene>
<dbReference type="AlphaFoldDB" id="A0A7J8SU21"/>
<dbReference type="EMBL" id="JABFAC010000011">
    <property type="protein sequence ID" value="MBA0629621.1"/>
    <property type="molecule type" value="Genomic_DNA"/>
</dbReference>
<proteinExistence type="predicted"/>
<protein>
    <submittedName>
        <fullName evidence="1">Uncharacterized protein</fullName>
    </submittedName>
</protein>